<organism evidence="3 4">
    <name type="scientific">Paenalkalicoccus suaedae</name>
    <dbReference type="NCBI Taxonomy" id="2592382"/>
    <lineage>
        <taxon>Bacteria</taxon>
        <taxon>Bacillati</taxon>
        <taxon>Bacillota</taxon>
        <taxon>Bacilli</taxon>
        <taxon>Bacillales</taxon>
        <taxon>Bacillaceae</taxon>
        <taxon>Paenalkalicoccus</taxon>
    </lineage>
</organism>
<dbReference type="KEGG" id="psua:FLK61_37680"/>
<evidence type="ECO:0000313" key="3">
    <source>
        <dbReference type="EMBL" id="QKS72362.1"/>
    </source>
</evidence>
<dbReference type="Proteomes" id="UP000318138">
    <property type="component" value="Chromosome"/>
</dbReference>
<dbReference type="SUPFAM" id="SSF53271">
    <property type="entry name" value="PRTase-like"/>
    <property type="match status" value="1"/>
</dbReference>
<reference evidence="4" key="1">
    <citation type="submission" date="2019-07" db="EMBL/GenBank/DDBJ databases">
        <title>Bacillus alkalisoli sp. nov. isolated from saline soil.</title>
        <authorList>
            <person name="Sun J.-Q."/>
            <person name="Xu L."/>
        </authorList>
    </citation>
    <scope>NUCLEOTIDE SEQUENCE [LARGE SCALE GENOMIC DNA]</scope>
    <source>
        <strain evidence="4">M4U3P1</strain>
    </source>
</reference>
<protein>
    <submittedName>
        <fullName evidence="3">ComF family protein</fullName>
    </submittedName>
</protein>
<comment type="similarity">
    <text evidence="1">Belongs to the ComF/GntX family.</text>
</comment>
<evidence type="ECO:0000259" key="2">
    <source>
        <dbReference type="Pfam" id="PF00156"/>
    </source>
</evidence>
<gene>
    <name evidence="3" type="ORF">FLK61_37680</name>
</gene>
<evidence type="ECO:0000256" key="1">
    <source>
        <dbReference type="ARBA" id="ARBA00008007"/>
    </source>
</evidence>
<dbReference type="Pfam" id="PF00156">
    <property type="entry name" value="Pribosyltran"/>
    <property type="match status" value="1"/>
</dbReference>
<accession>A0A859FI74</accession>
<dbReference type="InterPro" id="IPR051910">
    <property type="entry name" value="ComF/GntX_DNA_util-trans"/>
</dbReference>
<dbReference type="AlphaFoldDB" id="A0A859FI74"/>
<name>A0A859FI74_9BACI</name>
<dbReference type="EMBL" id="CP041372">
    <property type="protein sequence ID" value="QKS72362.1"/>
    <property type="molecule type" value="Genomic_DNA"/>
</dbReference>
<dbReference type="RefSeq" id="WP_176010342.1">
    <property type="nucleotide sequence ID" value="NZ_CP041372.2"/>
</dbReference>
<proteinExistence type="inferred from homology"/>
<dbReference type="PANTHER" id="PTHR47505:SF1">
    <property type="entry name" value="DNA UTILIZATION PROTEIN YHGH"/>
    <property type="match status" value="1"/>
</dbReference>
<dbReference type="Gene3D" id="3.40.50.2020">
    <property type="match status" value="1"/>
</dbReference>
<keyword evidence="4" id="KW-1185">Reference proteome</keyword>
<dbReference type="InterPro" id="IPR000836">
    <property type="entry name" value="PRTase_dom"/>
</dbReference>
<feature type="domain" description="Phosphoribosyltransferase" evidence="2">
    <location>
        <begin position="165"/>
        <end position="227"/>
    </location>
</feature>
<evidence type="ECO:0000313" key="4">
    <source>
        <dbReference type="Proteomes" id="UP000318138"/>
    </source>
</evidence>
<dbReference type="CDD" id="cd06223">
    <property type="entry name" value="PRTases_typeI"/>
    <property type="match status" value="1"/>
</dbReference>
<dbReference type="PANTHER" id="PTHR47505">
    <property type="entry name" value="DNA UTILIZATION PROTEIN YHGH"/>
    <property type="match status" value="1"/>
</dbReference>
<sequence length="239" mass="26700">MNWRTLLELDAACLFCQNTYKEDATWRSILGIEGASELCPACRKKLHPLQAGCAVCQHPVGADTVTCPDCKRHPEIDFIQRSLYPYDDFMQEIISTFKYRGDAVLATLFSPKLAKLAKTLGPFDLHVPIPLHHAREWERGFNQAELLGADLPLTHVLSRPEATRKKSKLTRDERHAQKTLFSVETKVDGARILLIDDIYTTGATFRSAASVLYANGARSVRGVTVARAIMRNMGEQSGK</sequence>
<dbReference type="InterPro" id="IPR029057">
    <property type="entry name" value="PRTase-like"/>
</dbReference>